<feature type="chain" id="PRO_5004137532" evidence="1">
    <location>
        <begin position="24"/>
        <end position="207"/>
    </location>
</feature>
<feature type="signal peptide" evidence="1">
    <location>
        <begin position="1"/>
        <end position="23"/>
    </location>
</feature>
<dbReference type="Proteomes" id="UP000013148">
    <property type="component" value="Unassembled WGS sequence"/>
</dbReference>
<dbReference type="AlphaFoldDB" id="N8Y6X2"/>
<keyword evidence="1" id="KW-0732">Signal</keyword>
<dbReference type="RefSeq" id="WP_004822667.1">
    <property type="nucleotide sequence ID" value="NZ_KB849456.1"/>
</dbReference>
<evidence type="ECO:0000313" key="3">
    <source>
        <dbReference type="Proteomes" id="UP000013148"/>
    </source>
</evidence>
<dbReference type="EMBL" id="APPJ01000014">
    <property type="protein sequence ID" value="ENV15050.1"/>
    <property type="molecule type" value="Genomic_DNA"/>
</dbReference>
<dbReference type="PATRIC" id="fig|1217656.3.peg.3713"/>
<organism evidence="2 3">
    <name type="scientific">Acinetobacter guillouiae NIPH 991</name>
    <dbReference type="NCBI Taxonomy" id="1217656"/>
    <lineage>
        <taxon>Bacteria</taxon>
        <taxon>Pseudomonadati</taxon>
        <taxon>Pseudomonadota</taxon>
        <taxon>Gammaproteobacteria</taxon>
        <taxon>Moraxellales</taxon>
        <taxon>Moraxellaceae</taxon>
        <taxon>Acinetobacter</taxon>
    </lineage>
</organism>
<protein>
    <submittedName>
        <fullName evidence="2">Uncharacterized protein</fullName>
    </submittedName>
</protein>
<keyword evidence="3" id="KW-1185">Reference proteome</keyword>
<name>N8Y6X2_ACIGI</name>
<accession>N8Y6X2</accession>
<reference evidence="2 3" key="1">
    <citation type="submission" date="2013-02" db="EMBL/GenBank/DDBJ databases">
        <title>The Genome Sequence of Acinetobacter guillouiae NIPH 991.</title>
        <authorList>
            <consortium name="The Broad Institute Genome Sequencing Platform"/>
            <consortium name="The Broad Institute Genome Sequencing Center for Infectious Disease"/>
            <person name="Cerqueira G."/>
            <person name="Feldgarden M."/>
            <person name="Courvalin P."/>
            <person name="Perichon B."/>
            <person name="Grillot-Courvalin C."/>
            <person name="Clermont D."/>
            <person name="Rocha E."/>
            <person name="Yoon E.-J."/>
            <person name="Nemec A."/>
            <person name="Walker B."/>
            <person name="Young S.K."/>
            <person name="Zeng Q."/>
            <person name="Gargeya S."/>
            <person name="Fitzgerald M."/>
            <person name="Haas B."/>
            <person name="Abouelleil A."/>
            <person name="Alvarado L."/>
            <person name="Arachchi H.M."/>
            <person name="Berlin A.M."/>
            <person name="Chapman S.B."/>
            <person name="Dewar J."/>
            <person name="Goldberg J."/>
            <person name="Griggs A."/>
            <person name="Gujja S."/>
            <person name="Hansen M."/>
            <person name="Howarth C."/>
            <person name="Imamovic A."/>
            <person name="Larimer J."/>
            <person name="McCowan C."/>
            <person name="Murphy C."/>
            <person name="Neiman D."/>
            <person name="Pearson M."/>
            <person name="Priest M."/>
            <person name="Roberts A."/>
            <person name="Saif S."/>
            <person name="Shea T."/>
            <person name="Sisk P."/>
            <person name="Sykes S."/>
            <person name="Wortman J."/>
            <person name="Nusbaum C."/>
            <person name="Birren B."/>
        </authorList>
    </citation>
    <scope>NUCLEOTIDE SEQUENCE [LARGE SCALE GENOMIC DNA]</scope>
    <source>
        <strain evidence="2 3">NIPH 991</strain>
    </source>
</reference>
<evidence type="ECO:0000256" key="1">
    <source>
        <dbReference type="SAM" id="SignalP"/>
    </source>
</evidence>
<sequence length="207" mass="23714">MEYQHKLLFALSVFAIFTATSFAEEQTIEKNITHAKAKDRIYAQEQTGKLAKSKAEANSQAESKTFSRKSTGKVYSCEYKIIYSTLALQKASSNDKIAYQNLPFTYTKTVNSVYQHEENPIINPPKNLNIKVNFDLKIDKKAYNIKLTPSTDSVSLDKSIQNAFLIARFSTHKGFWWGDTLQFSDEIKLEKTDNCKIQNIYNDNIVR</sequence>
<proteinExistence type="predicted"/>
<dbReference type="HOGENOM" id="CLU_1324109_0_0_6"/>
<evidence type="ECO:0000313" key="2">
    <source>
        <dbReference type="EMBL" id="ENV15050.1"/>
    </source>
</evidence>
<comment type="caution">
    <text evidence="2">The sequence shown here is derived from an EMBL/GenBank/DDBJ whole genome shotgun (WGS) entry which is preliminary data.</text>
</comment>
<gene>
    <name evidence="2" type="ORF">F964_03772</name>
</gene>